<reference evidence="1" key="1">
    <citation type="submission" date="2021-08" db="EMBL/GenBank/DDBJ databases">
        <title>Novel anaerobic bacterium isolated from sea squirt in East Sea, Republic of Korea.</title>
        <authorList>
            <person name="Nguyen T.H."/>
            <person name="Li Z."/>
            <person name="Lee Y.-J."/>
            <person name="Ko J."/>
            <person name="Kim S.-G."/>
        </authorList>
    </citation>
    <scope>NUCLEOTIDE SEQUENCE</scope>
    <source>
        <strain evidence="1">KCTC 25031</strain>
    </source>
</reference>
<gene>
    <name evidence="1" type="ORF">K4L44_07570</name>
</gene>
<keyword evidence="2" id="KW-1185">Reference proteome</keyword>
<name>A0AC61NIW7_9BACT</name>
<evidence type="ECO:0000313" key="1">
    <source>
        <dbReference type="EMBL" id="QZE15681.1"/>
    </source>
</evidence>
<evidence type="ECO:0000313" key="2">
    <source>
        <dbReference type="Proteomes" id="UP000826212"/>
    </source>
</evidence>
<proteinExistence type="predicted"/>
<protein>
    <submittedName>
        <fullName evidence="1">Uncharacterized protein</fullName>
    </submittedName>
</protein>
<dbReference type="Proteomes" id="UP000826212">
    <property type="component" value="Chromosome"/>
</dbReference>
<organism evidence="1 2">
    <name type="scientific">Halosquirtibacter laminarini</name>
    <dbReference type="NCBI Taxonomy" id="3374600"/>
    <lineage>
        <taxon>Bacteria</taxon>
        <taxon>Pseudomonadati</taxon>
        <taxon>Bacteroidota</taxon>
        <taxon>Bacteroidia</taxon>
        <taxon>Marinilabiliales</taxon>
        <taxon>Prolixibacteraceae</taxon>
        <taxon>Halosquirtibacter</taxon>
    </lineage>
</organism>
<sequence length="291" mass="32123">MKEKESMQVLCLGLATVDIQYSLDMMPSRNEKVKVSPPLLSIGGPATNAAILASVLGDSVMLHTAFGQNGFTPIFSEEMKRYNISCVDWIRSVPANPIIASVFTHSDNGDRAIISSIPSSDFQGSRAQYACGSMDAILVDGFYIPYSISVLSKLNNNDTYVIFDGGSWKEGLNALLKWVNIAVCSSDFYPPNCSSTKDVCDYLWTFPNIENIVITNGSNPIQWFSRSEYGLIEVKRLEAVDTLGAGDFFHGALLYYITKKPFIEALKCAADVASLSCQFYGTRTWFNKIEK</sequence>
<accession>A0AC61NIW7</accession>
<dbReference type="EMBL" id="CP081303">
    <property type="protein sequence ID" value="QZE15681.1"/>
    <property type="molecule type" value="Genomic_DNA"/>
</dbReference>